<keyword evidence="5" id="KW-0997">Cell inner membrane</keyword>
<evidence type="ECO:0000256" key="6">
    <source>
        <dbReference type="ARBA" id="ARBA00022692"/>
    </source>
</evidence>
<evidence type="ECO:0000256" key="7">
    <source>
        <dbReference type="ARBA" id="ARBA00022989"/>
    </source>
</evidence>
<evidence type="ECO:0000256" key="10">
    <source>
        <dbReference type="ARBA" id="ARBA00030775"/>
    </source>
</evidence>
<dbReference type="GO" id="GO:0015627">
    <property type="term" value="C:type II protein secretion system complex"/>
    <property type="evidence" value="ECO:0007669"/>
    <property type="project" value="InterPro"/>
</dbReference>
<evidence type="ECO:0000256" key="9">
    <source>
        <dbReference type="ARBA" id="ARBA00025772"/>
    </source>
</evidence>
<evidence type="ECO:0000256" key="8">
    <source>
        <dbReference type="ARBA" id="ARBA00023136"/>
    </source>
</evidence>
<comment type="subcellular location">
    <subcellularLocation>
        <location evidence="1">Cell inner membrane</location>
        <topology evidence="1">Single-pass membrane protein</topology>
    </subcellularLocation>
</comment>
<comment type="similarity">
    <text evidence="9">Belongs to the GSP H family.</text>
</comment>
<proteinExistence type="inferred from homology"/>
<dbReference type="InterPro" id="IPR022346">
    <property type="entry name" value="T2SS_GspH"/>
</dbReference>
<gene>
    <name evidence="12" type="ORF">C7444_10234</name>
</gene>
<reference evidence="12 13" key="1">
    <citation type="submission" date="2018-05" db="EMBL/GenBank/DDBJ databases">
        <title>Genomic Encyclopedia of Type Strains, Phase IV (KMG-IV): sequencing the most valuable type-strain genomes for metagenomic binning, comparative biology and taxonomic classification.</title>
        <authorList>
            <person name="Goeker M."/>
        </authorList>
    </citation>
    <scope>NUCLEOTIDE SEQUENCE [LARGE SCALE GENOMIC DNA]</scope>
    <source>
        <strain evidence="12 13">DSM 566</strain>
    </source>
</reference>
<dbReference type="EMBL" id="QJJS01000002">
    <property type="protein sequence ID" value="PXW98558.1"/>
    <property type="molecule type" value="Genomic_DNA"/>
</dbReference>
<dbReference type="AlphaFoldDB" id="A0A318H8X0"/>
<evidence type="ECO:0000256" key="4">
    <source>
        <dbReference type="ARBA" id="ARBA00022481"/>
    </source>
</evidence>
<accession>A0A318H8X0</accession>
<evidence type="ECO:0000256" key="3">
    <source>
        <dbReference type="ARBA" id="ARBA00022475"/>
    </source>
</evidence>
<dbReference type="GO" id="GO:0005886">
    <property type="term" value="C:plasma membrane"/>
    <property type="evidence" value="ECO:0007669"/>
    <property type="project" value="UniProtKB-SubCell"/>
</dbReference>
<evidence type="ECO:0000256" key="1">
    <source>
        <dbReference type="ARBA" id="ARBA00004377"/>
    </source>
</evidence>
<dbReference type="Pfam" id="PF12019">
    <property type="entry name" value="GspH"/>
    <property type="match status" value="1"/>
</dbReference>
<dbReference type="InterPro" id="IPR045584">
    <property type="entry name" value="Pilin-like"/>
</dbReference>
<keyword evidence="3" id="KW-1003">Cell membrane</keyword>
<dbReference type="GO" id="GO:0015628">
    <property type="term" value="P:protein secretion by the type II secretion system"/>
    <property type="evidence" value="ECO:0007669"/>
    <property type="project" value="InterPro"/>
</dbReference>
<evidence type="ECO:0000256" key="2">
    <source>
        <dbReference type="ARBA" id="ARBA00021549"/>
    </source>
</evidence>
<keyword evidence="6" id="KW-0812">Transmembrane</keyword>
<protein>
    <recommendedName>
        <fullName evidence="2">Type II secretion system protein H</fullName>
    </recommendedName>
    <alternativeName>
        <fullName evidence="10">General secretion pathway protein H</fullName>
    </alternativeName>
</protein>
<organism evidence="12 13">
    <name type="scientific">Sphaerotilus hippei</name>
    <dbReference type="NCBI Taxonomy" id="744406"/>
    <lineage>
        <taxon>Bacteria</taxon>
        <taxon>Pseudomonadati</taxon>
        <taxon>Pseudomonadota</taxon>
        <taxon>Betaproteobacteria</taxon>
        <taxon>Burkholderiales</taxon>
        <taxon>Sphaerotilaceae</taxon>
        <taxon>Sphaerotilus</taxon>
    </lineage>
</organism>
<dbReference type="SUPFAM" id="SSF54523">
    <property type="entry name" value="Pili subunits"/>
    <property type="match status" value="1"/>
</dbReference>
<evidence type="ECO:0000259" key="11">
    <source>
        <dbReference type="Pfam" id="PF12019"/>
    </source>
</evidence>
<feature type="domain" description="General secretion pathway GspH" evidence="11">
    <location>
        <begin position="50"/>
        <end position="162"/>
    </location>
</feature>
<keyword evidence="8" id="KW-0472">Membrane</keyword>
<dbReference type="Proteomes" id="UP000247811">
    <property type="component" value="Unassembled WGS sequence"/>
</dbReference>
<keyword evidence="13" id="KW-1185">Reference proteome</keyword>
<name>A0A318H8X0_9BURK</name>
<dbReference type="RefSeq" id="WP_110399207.1">
    <property type="nucleotide sequence ID" value="NZ_QJJS01000002.1"/>
</dbReference>
<evidence type="ECO:0000256" key="5">
    <source>
        <dbReference type="ARBA" id="ARBA00022519"/>
    </source>
</evidence>
<evidence type="ECO:0000313" key="13">
    <source>
        <dbReference type="Proteomes" id="UP000247811"/>
    </source>
</evidence>
<keyword evidence="7" id="KW-1133">Transmembrane helix</keyword>
<sequence>MRPSLAAPPARGWTLSELLVTVLVCAVLLTLTGPSFSRFLLQRELEGLSAQLQHDLQVLRTAAVSRQEPLRWSLLTGTGGTCSLVHSGEAADCSCASPARCGGTARLMRSLVVRATDPPVSLSSNVGSMRIDPRHGTVSPTGSIELASRDGHTIRHVVNILGRVRTCSPSGMSGLPRC</sequence>
<comment type="caution">
    <text evidence="12">The sequence shown here is derived from an EMBL/GenBank/DDBJ whole genome shotgun (WGS) entry which is preliminary data.</text>
</comment>
<evidence type="ECO:0000313" key="12">
    <source>
        <dbReference type="EMBL" id="PXW98558.1"/>
    </source>
</evidence>
<keyword evidence="4" id="KW-0488">Methylation</keyword>
<dbReference type="OrthoDB" id="8592199at2"/>